<protein>
    <submittedName>
        <fullName evidence="1">Uncharacterized protein</fullName>
    </submittedName>
</protein>
<reference evidence="1" key="1">
    <citation type="submission" date="2016-09" db="EMBL/GenBank/DDBJ databases">
        <authorList>
            <person name="Capua I."/>
            <person name="De Benedictis P."/>
            <person name="Joannis T."/>
            <person name="Lombin L.H."/>
            <person name="Cattoli G."/>
        </authorList>
    </citation>
    <scope>NUCLEOTIDE SEQUENCE</scope>
    <source>
        <strain evidence="1">B9</strain>
    </source>
</reference>
<proteinExistence type="predicted"/>
<gene>
    <name evidence="1" type="ORF">CNECB9_820016</name>
</gene>
<organism evidence="1">
    <name type="scientific">Cupriavidus necator</name>
    <name type="common">Alcaligenes eutrophus</name>
    <name type="synonym">Ralstonia eutropha</name>
    <dbReference type="NCBI Taxonomy" id="106590"/>
    <lineage>
        <taxon>Bacteria</taxon>
        <taxon>Pseudomonadati</taxon>
        <taxon>Pseudomonadota</taxon>
        <taxon>Betaproteobacteria</taxon>
        <taxon>Burkholderiales</taxon>
        <taxon>Burkholderiaceae</taxon>
        <taxon>Cupriavidus</taxon>
    </lineage>
</organism>
<dbReference type="AlphaFoldDB" id="A0A1K0J428"/>
<dbReference type="EMBL" id="FMSH01000532">
    <property type="protein sequence ID" value="SCV01496.1"/>
    <property type="molecule type" value="Genomic_DNA"/>
</dbReference>
<dbReference type="RefSeq" id="WP_340530862.1">
    <property type="nucleotide sequence ID" value="NZ_FMSH01000532.1"/>
</dbReference>
<name>A0A1K0J428_CUPNE</name>
<evidence type="ECO:0000313" key="1">
    <source>
        <dbReference type="EMBL" id="SCV01496.1"/>
    </source>
</evidence>
<sequence length="67" mass="7450">MLGLVQALYVALVRMFEQSLKMIATLPETQRPALWARLAEVRRTSDNFGYGGADDMNELLGEYGVDG</sequence>
<accession>A0A1K0J428</accession>